<feature type="repeat" description="PPR" evidence="3">
    <location>
        <begin position="608"/>
        <end position="642"/>
    </location>
</feature>
<dbReference type="AlphaFoldDB" id="A0A8T2VK94"/>
<feature type="repeat" description="PPR" evidence="3">
    <location>
        <begin position="252"/>
        <end position="286"/>
    </location>
</feature>
<keyword evidence="2" id="KW-0677">Repeat</keyword>
<organism evidence="5 6">
    <name type="scientific">Ceratopteris richardii</name>
    <name type="common">Triangle waterfern</name>
    <dbReference type="NCBI Taxonomy" id="49495"/>
    <lineage>
        <taxon>Eukaryota</taxon>
        <taxon>Viridiplantae</taxon>
        <taxon>Streptophyta</taxon>
        <taxon>Embryophyta</taxon>
        <taxon>Tracheophyta</taxon>
        <taxon>Polypodiopsida</taxon>
        <taxon>Polypodiidae</taxon>
        <taxon>Polypodiales</taxon>
        <taxon>Pteridineae</taxon>
        <taxon>Pteridaceae</taxon>
        <taxon>Parkerioideae</taxon>
        <taxon>Ceratopteris</taxon>
    </lineage>
</organism>
<evidence type="ECO:0000256" key="3">
    <source>
        <dbReference type="PROSITE-ProRule" id="PRU00708"/>
    </source>
</evidence>
<dbReference type="Pfam" id="PF13812">
    <property type="entry name" value="PPR_3"/>
    <property type="match status" value="2"/>
</dbReference>
<evidence type="ECO:0000313" key="6">
    <source>
        <dbReference type="Proteomes" id="UP000825935"/>
    </source>
</evidence>
<gene>
    <name evidence="5" type="ORF">KP509_01G061400</name>
</gene>
<reference evidence="5" key="1">
    <citation type="submission" date="2021-08" db="EMBL/GenBank/DDBJ databases">
        <title>WGS assembly of Ceratopteris richardii.</title>
        <authorList>
            <person name="Marchant D.B."/>
            <person name="Chen G."/>
            <person name="Jenkins J."/>
            <person name="Shu S."/>
            <person name="Leebens-Mack J."/>
            <person name="Grimwood J."/>
            <person name="Schmutz J."/>
            <person name="Soltis P."/>
            <person name="Soltis D."/>
            <person name="Chen Z.-H."/>
        </authorList>
    </citation>
    <scope>NUCLEOTIDE SEQUENCE</scope>
    <source>
        <strain evidence="5">Whitten #5841</strain>
        <tissue evidence="5">Leaf</tissue>
    </source>
</reference>
<name>A0A8T2VK94_CERRI</name>
<feature type="repeat" description="PPR" evidence="3">
    <location>
        <begin position="182"/>
        <end position="216"/>
    </location>
</feature>
<dbReference type="EMBL" id="CM035406">
    <property type="protein sequence ID" value="KAH7446544.1"/>
    <property type="molecule type" value="Genomic_DNA"/>
</dbReference>
<evidence type="ECO:0000313" key="5">
    <source>
        <dbReference type="EMBL" id="KAH7446544.1"/>
    </source>
</evidence>
<dbReference type="Proteomes" id="UP000825935">
    <property type="component" value="Chromosome 1"/>
</dbReference>
<dbReference type="PANTHER" id="PTHR47447:SF17">
    <property type="entry name" value="OS12G0638900 PROTEIN"/>
    <property type="match status" value="1"/>
</dbReference>
<feature type="region of interest" description="Disordered" evidence="4">
    <location>
        <begin position="376"/>
        <end position="396"/>
    </location>
</feature>
<evidence type="ECO:0008006" key="7">
    <source>
        <dbReference type="Google" id="ProtNLM"/>
    </source>
</evidence>
<dbReference type="InterPro" id="IPR002885">
    <property type="entry name" value="PPR_rpt"/>
</dbReference>
<keyword evidence="6" id="KW-1185">Reference proteome</keyword>
<feature type="repeat" description="PPR" evidence="3">
    <location>
        <begin position="287"/>
        <end position="321"/>
    </location>
</feature>
<dbReference type="OrthoDB" id="185373at2759"/>
<feature type="repeat" description="PPR" evidence="3">
    <location>
        <begin position="538"/>
        <end position="572"/>
    </location>
</feature>
<dbReference type="Pfam" id="PF13041">
    <property type="entry name" value="PPR_2"/>
    <property type="match status" value="1"/>
</dbReference>
<protein>
    <recommendedName>
        <fullName evidence="7">Pentatricopeptide repeat-containing protein</fullName>
    </recommendedName>
</protein>
<evidence type="ECO:0000256" key="1">
    <source>
        <dbReference type="ARBA" id="ARBA00007626"/>
    </source>
</evidence>
<dbReference type="PANTHER" id="PTHR47447">
    <property type="entry name" value="OS03G0856100 PROTEIN"/>
    <property type="match status" value="1"/>
</dbReference>
<proteinExistence type="inferred from homology"/>
<comment type="caution">
    <text evidence="5">The sequence shown here is derived from an EMBL/GenBank/DDBJ whole genome shotgun (WGS) entry which is preliminary data.</text>
</comment>
<accession>A0A8T2VK94</accession>
<dbReference type="PROSITE" id="PS51375">
    <property type="entry name" value="PPR"/>
    <property type="match status" value="5"/>
</dbReference>
<dbReference type="NCBIfam" id="TIGR00756">
    <property type="entry name" value="PPR"/>
    <property type="match status" value="4"/>
</dbReference>
<evidence type="ECO:0000256" key="4">
    <source>
        <dbReference type="SAM" id="MobiDB-lite"/>
    </source>
</evidence>
<sequence>MLCSYFRFSMQPVTCILPCYKRLADSIPGSPLNSSFGFFRTYWRSFHFQAIDHISSQTDNERSTGLRAIKRSRQDLTVFLKQVLDSCNVVKILNERPWDEVTAGVLKSSSLKLTPYVVFQAIKLCLDLDNSLEFYRWWRALDDTMCVDSRLYAVVLHRLGSTQRIEEMEAVGKECESNCKATTATFTVQIAAYKKVGNLDGALHTWRRMEKSGLKPSSSAFSAIIDVFASFKLYEEAADTYLLSLWEGLYPNVTTLSIFIHHLALAGKMNSAMAIFNDMCKMRIKPKLWTYASLMQGYAGPGDIDAIVKLVRNLKDIGLRPHRARFRKLFRDLIREQRQEDALLIMKEMWPEFSSKDLRDLIHHYQDVLRNEEQHCESSMSETSDSSDDENGDNSSKILSSDSPLLWNFDGFVRHLNSWSVTTALALGNAKIKWNSFIVSEMIKRINRVDVAWKFFIWVEGQQGFTHDELTYTEMMSLLSNEGNIATVKQILVELQSRQLNLPLSIYNKVLQMCAVKKDGDFAIDVFNHLCSAGLEPDVMTYEQLIHALYECGSYWQAATVLEEREKVGFLPTARSYSYVICGLAEAGQIEYAKAYYFKMHDRKFEFLDQIFSAFIYGFCKIGKLQKAEQLLEQMRNAGMQPSEKIYNMMVQAFKQAGKKIELCKIEPQRKVPLPSKSLIKQQKFEACLRVYGAFKDSFAESDDMQLYATG</sequence>
<dbReference type="Pfam" id="PF12854">
    <property type="entry name" value="PPR_1"/>
    <property type="match status" value="1"/>
</dbReference>
<dbReference type="InterPro" id="IPR011990">
    <property type="entry name" value="TPR-like_helical_dom_sf"/>
</dbReference>
<comment type="similarity">
    <text evidence="1">Belongs to the PPR family. P subfamily.</text>
</comment>
<dbReference type="Gene3D" id="1.25.40.10">
    <property type="entry name" value="Tetratricopeptide repeat domain"/>
    <property type="match status" value="4"/>
</dbReference>
<evidence type="ECO:0000256" key="2">
    <source>
        <dbReference type="ARBA" id="ARBA00022737"/>
    </source>
</evidence>